<accession>A0A917H819</accession>
<sequence>MTPLVNNPPDPAVAGVFGLGVELRGINGVNVNYTAWDETGTSFTDKNGGRVGGAADPLTAVSISLAPKGGRNICYTIVDENFKQSDGCNGKTVGQKSAGGPAITSILITVTG</sequence>
<reference evidence="1" key="1">
    <citation type="journal article" date="2014" name="Int. J. Syst. Evol. Microbiol.">
        <title>Complete genome sequence of Corynebacterium casei LMG S-19264T (=DSM 44701T), isolated from a smear-ripened cheese.</title>
        <authorList>
            <consortium name="US DOE Joint Genome Institute (JGI-PGF)"/>
            <person name="Walter F."/>
            <person name="Albersmeier A."/>
            <person name="Kalinowski J."/>
            <person name="Ruckert C."/>
        </authorList>
    </citation>
    <scope>NUCLEOTIDE SEQUENCE</scope>
    <source>
        <strain evidence="1">CGMCC 1.12187</strain>
    </source>
</reference>
<gene>
    <name evidence="1" type="ORF">GCM10011374_39090</name>
</gene>
<reference evidence="1" key="2">
    <citation type="submission" date="2020-09" db="EMBL/GenBank/DDBJ databases">
        <authorList>
            <person name="Sun Q."/>
            <person name="Zhou Y."/>
        </authorList>
    </citation>
    <scope>NUCLEOTIDE SEQUENCE</scope>
    <source>
        <strain evidence="1">CGMCC 1.12187</strain>
    </source>
</reference>
<dbReference type="AlphaFoldDB" id="A0A917H819"/>
<proteinExistence type="predicted"/>
<evidence type="ECO:0000313" key="2">
    <source>
        <dbReference type="Proteomes" id="UP000638848"/>
    </source>
</evidence>
<dbReference type="EMBL" id="BMEQ01000040">
    <property type="protein sequence ID" value="GGG70667.1"/>
    <property type="molecule type" value="Genomic_DNA"/>
</dbReference>
<dbReference type="Proteomes" id="UP000638848">
    <property type="component" value="Unassembled WGS sequence"/>
</dbReference>
<comment type="caution">
    <text evidence="1">The sequence shown here is derived from an EMBL/GenBank/DDBJ whole genome shotgun (WGS) entry which is preliminary data.</text>
</comment>
<protein>
    <submittedName>
        <fullName evidence="1">Uncharacterized protein</fullName>
    </submittedName>
</protein>
<keyword evidence="2" id="KW-1185">Reference proteome</keyword>
<organism evidence="1 2">
    <name type="scientific">Kocuria dechangensis</name>
    <dbReference type="NCBI Taxonomy" id="1176249"/>
    <lineage>
        <taxon>Bacteria</taxon>
        <taxon>Bacillati</taxon>
        <taxon>Actinomycetota</taxon>
        <taxon>Actinomycetes</taxon>
        <taxon>Micrococcales</taxon>
        <taxon>Micrococcaceae</taxon>
        <taxon>Kocuria</taxon>
    </lineage>
</organism>
<evidence type="ECO:0000313" key="1">
    <source>
        <dbReference type="EMBL" id="GGG70667.1"/>
    </source>
</evidence>
<name>A0A917H819_9MICC</name>